<protein>
    <recommendedName>
        <fullName evidence="2">CxC2-like cysteine cluster KDZ transposase-associated domain-containing protein</fullName>
    </recommendedName>
</protein>
<evidence type="ECO:0000259" key="2">
    <source>
        <dbReference type="Pfam" id="PF18803"/>
    </source>
</evidence>
<feature type="compositionally biased region" description="Low complexity" evidence="1">
    <location>
        <begin position="312"/>
        <end position="327"/>
    </location>
</feature>
<dbReference type="PANTHER" id="PTHR33096">
    <property type="entry name" value="CXC2 DOMAIN-CONTAINING PROTEIN"/>
    <property type="match status" value="1"/>
</dbReference>
<feature type="region of interest" description="Disordered" evidence="1">
    <location>
        <begin position="226"/>
        <end position="254"/>
    </location>
</feature>
<dbReference type="PANTHER" id="PTHR33096:SF1">
    <property type="entry name" value="CXC1-LIKE CYSTEINE CLUSTER ASSOCIATED WITH KDZ TRANSPOSASES DOMAIN-CONTAINING PROTEIN"/>
    <property type="match status" value="1"/>
</dbReference>
<dbReference type="InterPro" id="IPR040521">
    <property type="entry name" value="KDZ"/>
</dbReference>
<name>A0AAW0FT06_9APHY</name>
<evidence type="ECO:0000313" key="4">
    <source>
        <dbReference type="Proteomes" id="UP001385951"/>
    </source>
</evidence>
<feature type="region of interest" description="Disordered" evidence="1">
    <location>
        <begin position="312"/>
        <end position="362"/>
    </location>
</feature>
<evidence type="ECO:0000313" key="3">
    <source>
        <dbReference type="EMBL" id="KAK7682189.1"/>
    </source>
</evidence>
<reference evidence="3 4" key="1">
    <citation type="submission" date="2022-09" db="EMBL/GenBank/DDBJ databases">
        <authorList>
            <person name="Palmer J.M."/>
        </authorList>
    </citation>
    <scope>NUCLEOTIDE SEQUENCE [LARGE SCALE GENOMIC DNA]</scope>
    <source>
        <strain evidence="3 4">DSM 7382</strain>
    </source>
</reference>
<dbReference type="InterPro" id="IPR041457">
    <property type="entry name" value="CxC2_KDZ-assoc"/>
</dbReference>
<feature type="compositionally biased region" description="Acidic residues" evidence="1">
    <location>
        <begin position="349"/>
        <end position="358"/>
    </location>
</feature>
<gene>
    <name evidence="3" type="ORF">QCA50_014776</name>
</gene>
<dbReference type="CDD" id="cd19816">
    <property type="entry name" value="Bbox1_CYLD"/>
    <property type="match status" value="1"/>
</dbReference>
<accession>A0AAW0FT06</accession>
<comment type="caution">
    <text evidence="3">The sequence shown here is derived from an EMBL/GenBank/DDBJ whole genome shotgun (WGS) entry which is preliminary data.</text>
</comment>
<dbReference type="Pfam" id="PF18803">
    <property type="entry name" value="CxC2"/>
    <property type="match status" value="1"/>
</dbReference>
<dbReference type="Pfam" id="PF18758">
    <property type="entry name" value="KDZ"/>
    <property type="match status" value="1"/>
</dbReference>
<dbReference type="Proteomes" id="UP001385951">
    <property type="component" value="Unassembled WGS sequence"/>
</dbReference>
<dbReference type="AlphaFoldDB" id="A0AAW0FT06"/>
<feature type="compositionally biased region" description="Basic and acidic residues" evidence="1">
    <location>
        <begin position="338"/>
        <end position="348"/>
    </location>
</feature>
<keyword evidence="4" id="KW-1185">Reference proteome</keyword>
<dbReference type="EMBL" id="JASBNA010000037">
    <property type="protein sequence ID" value="KAK7682189.1"/>
    <property type="molecule type" value="Genomic_DNA"/>
</dbReference>
<evidence type="ECO:0000256" key="1">
    <source>
        <dbReference type="SAM" id="MobiDB-lite"/>
    </source>
</evidence>
<proteinExistence type="predicted"/>
<feature type="region of interest" description="Disordered" evidence="1">
    <location>
        <begin position="1"/>
        <end position="63"/>
    </location>
</feature>
<organism evidence="3 4">
    <name type="scientific">Cerrena zonata</name>
    <dbReference type="NCBI Taxonomy" id="2478898"/>
    <lineage>
        <taxon>Eukaryota</taxon>
        <taxon>Fungi</taxon>
        <taxon>Dikarya</taxon>
        <taxon>Basidiomycota</taxon>
        <taxon>Agaricomycotina</taxon>
        <taxon>Agaricomycetes</taxon>
        <taxon>Polyporales</taxon>
        <taxon>Cerrenaceae</taxon>
        <taxon>Cerrena</taxon>
    </lineage>
</organism>
<feature type="compositionally biased region" description="Low complexity" evidence="1">
    <location>
        <begin position="8"/>
        <end position="19"/>
    </location>
</feature>
<feature type="compositionally biased region" description="Polar residues" evidence="1">
    <location>
        <begin position="20"/>
        <end position="33"/>
    </location>
</feature>
<sequence>MAKKRKSQLPSLQPVSSPSKRSQVTPLPSSLSNAVVIEDVRRKPKRSTAPVGRMYTHVPSGTEDRRSTRWIAVSNKAPENLFPLPPIANTSSSQDEDGAAYAGVVIEHEVMPQRTRKPPSAMLNVWLGYRDEFLAEIIERASPPLPVACSVCGGLMLWRCRDCFGDPVFCTSCCRDTHERTPFHRVQKWDGRTFCDSSLRKTGLTLYLGHQGVPCPSLLRSSEGVSFTPPTSVSSSRAPSTTSSPILFASRTLPPDTLEAQQSTTLRPAQQRNIDMLDDEETDVFDHFDLSSFAADPDYDIGSPLPPSLPLGASVSSRASSPLSAQSHTRLGNTDALVPEHNDVHDGTGSDDFDEGDGSQDSASCVDAMLYQPDSDNEEFEFETGGIETSSMKFPKGLDANGNQWMTIVDITGVHHLPVHFCACDDAPSIRTQLIRLALYPVTYDRPETVFTFRVLEDFDLENLETKASAQRYYAKLRRLTSNAFPQSVPDRYQEFMRIMREWRNLQQRMRAGVHYTRGPGATPAIAPGGLALFCPACPQPGVNLPDDWQQQDDQWRFMRTLLADGNFKQEHLKMKYLEDDVPLSDGHGYMVGKKDFDHYIDKAPAPASQVSTCHEYDAIKSQNSARAHLDATGIGAIACGRHGCFYPHAVVNFRKGEGHRYIDYAFINAINYIPFILLILLLYDIMCQYWVNFLTRTSAVKDLIKLNDNLNIKRGIGLFHVHGHIKECYARYAPTFIPGAGMLDGEIIETLWHILNYTASSARSMSWFHRQEYLDIHMGDSNWKKLTRMGPARVSRWTEEEMLMQSKRDDSPEVMDRLDVSEDKVQGKVEIQRRLAETEETSTLSNGTAAWLALGLKLEEQQIELLNEVRKTDTQSTYERQLALQSKRRRLQARIDSFVMQSVDYLGGLAQSPSALIDDTWFDEDNDRNDPIESILSRSDLPPAESIFPETIPLPLPSSYGQQRCQEQLAGIARCELELRIGQANDVLHELRIAIAHRSFIFRSRVRKNAPTTGYAERLRSYGDAHAVRMTIDHAAKVYSTCRTAMITLGASDTLLSRYQILRREDLRASTAVVDPNARGESQTELSWIWQTSTQTSNTPEFMEELLRVNWLHTKARRDRWKEEKVLLRSEMEWTRNYFKHTENVWLDRCKDTTVGAQCYALRQAYNWRRFAHLAQKALETMHHL</sequence>
<feature type="domain" description="CxC2-like cysteine cluster KDZ transposase-associated" evidence="2">
    <location>
        <begin position="402"/>
        <end position="483"/>
    </location>
</feature>
<feature type="compositionally biased region" description="Low complexity" evidence="1">
    <location>
        <begin position="226"/>
        <end position="245"/>
    </location>
</feature>